<evidence type="ECO:0000259" key="2">
    <source>
        <dbReference type="PROSITE" id="PS50003"/>
    </source>
</evidence>
<feature type="compositionally biased region" description="Polar residues" evidence="1">
    <location>
        <begin position="281"/>
        <end position="300"/>
    </location>
</feature>
<feature type="compositionally biased region" description="Basic and acidic residues" evidence="1">
    <location>
        <begin position="221"/>
        <end position="244"/>
    </location>
</feature>
<dbReference type="PROSITE" id="PS50003">
    <property type="entry name" value="PH_DOMAIN"/>
    <property type="match status" value="1"/>
</dbReference>
<dbReference type="Gene3D" id="2.30.29.30">
    <property type="entry name" value="Pleckstrin-homology domain (PH domain)/Phosphotyrosine-binding domain (PTB)"/>
    <property type="match status" value="1"/>
</dbReference>
<evidence type="ECO:0000313" key="4">
    <source>
        <dbReference type="Proteomes" id="UP001176521"/>
    </source>
</evidence>
<protein>
    <recommendedName>
        <fullName evidence="2">PH domain-containing protein</fullName>
    </recommendedName>
</protein>
<evidence type="ECO:0000313" key="3">
    <source>
        <dbReference type="EMBL" id="KAK0539406.1"/>
    </source>
</evidence>
<dbReference type="Pfam" id="PF13768">
    <property type="entry name" value="VWA_3"/>
    <property type="match status" value="1"/>
</dbReference>
<dbReference type="Proteomes" id="UP001176521">
    <property type="component" value="Unassembled WGS sequence"/>
</dbReference>
<feature type="compositionally biased region" description="Pro residues" evidence="1">
    <location>
        <begin position="1"/>
        <end position="13"/>
    </location>
</feature>
<feature type="compositionally biased region" description="Low complexity" evidence="1">
    <location>
        <begin position="256"/>
        <end position="268"/>
    </location>
</feature>
<name>A0AAN6JTM0_9BASI</name>
<feature type="region of interest" description="Disordered" evidence="1">
    <location>
        <begin position="565"/>
        <end position="648"/>
    </location>
</feature>
<evidence type="ECO:0000256" key="1">
    <source>
        <dbReference type="SAM" id="MobiDB-lite"/>
    </source>
</evidence>
<organism evidence="3 4">
    <name type="scientific">Tilletia horrida</name>
    <dbReference type="NCBI Taxonomy" id="155126"/>
    <lineage>
        <taxon>Eukaryota</taxon>
        <taxon>Fungi</taxon>
        <taxon>Dikarya</taxon>
        <taxon>Basidiomycota</taxon>
        <taxon>Ustilaginomycotina</taxon>
        <taxon>Exobasidiomycetes</taxon>
        <taxon>Tilletiales</taxon>
        <taxon>Tilletiaceae</taxon>
        <taxon>Tilletia</taxon>
    </lineage>
</organism>
<feature type="compositionally biased region" description="Low complexity" evidence="1">
    <location>
        <begin position="613"/>
        <end position="637"/>
    </location>
</feature>
<feature type="region of interest" description="Disordered" evidence="1">
    <location>
        <begin position="218"/>
        <end position="331"/>
    </location>
</feature>
<feature type="compositionally biased region" description="Pro residues" evidence="1">
    <location>
        <begin position="588"/>
        <end position="603"/>
    </location>
</feature>
<dbReference type="InterPro" id="IPR011993">
    <property type="entry name" value="PH-like_dom_sf"/>
</dbReference>
<comment type="caution">
    <text evidence="3">The sequence shown here is derived from an EMBL/GenBank/DDBJ whole genome shotgun (WGS) entry which is preliminary data.</text>
</comment>
<gene>
    <name evidence="3" type="ORF">OC842_000962</name>
</gene>
<keyword evidence="4" id="KW-1185">Reference proteome</keyword>
<dbReference type="AlphaFoldDB" id="A0AAN6JTM0"/>
<dbReference type="EMBL" id="JAPDMQ010000031">
    <property type="protein sequence ID" value="KAK0539406.1"/>
    <property type="molecule type" value="Genomic_DNA"/>
</dbReference>
<feature type="domain" description="PH" evidence="2">
    <location>
        <begin position="366"/>
        <end position="502"/>
    </location>
</feature>
<accession>A0AAN6JTM0</accession>
<feature type="region of interest" description="Disordered" evidence="1">
    <location>
        <begin position="164"/>
        <end position="187"/>
    </location>
</feature>
<dbReference type="InterPro" id="IPR002035">
    <property type="entry name" value="VWF_A"/>
</dbReference>
<feature type="compositionally biased region" description="Polar residues" evidence="1">
    <location>
        <begin position="64"/>
        <end position="74"/>
    </location>
</feature>
<sequence length="1254" mass="134090">MSHPYHAPPPPAPALNSNSNSNSSNNSSSHQPPPPPPPPPLADAPDGGPLRFPPPFTGLAVRSTGLSGYSSPHPSSGVGTGIGIAAAVPDRERERQPTNASINDGPASSQASENDSNPRPPPPPPLSVTAVAPIIKVKPEYQTIYRKDPSGAQGKQNVVCVISIELPSRRPRTTSDGRPPPHSQSRLIAASHSLSPVEPPYLHSRTRDMAAAAAVAAADAHSLEEERGSSDDRHHPDHSFEHRSRQMYRTGASMAGSSVGVPVPRSPSLHARTNSADDRQNGSNLVGTAGSESGFKSTYTRSDEKLAGARESVPTLGSSPEDAGFSFGATPAAAPTGTDMILYAATEDLRLRVNDWKGHGPSEFGPLLTFGFLSVRQTSVLRHFHVFLFREVLLCINEEKKKGLSRFISGGSSNTPTGPATGAPVTEQSLLTLTANAQNAPALKLKGRIYLRHIRKIACSPPKVENTINIKLDDDSLDQFVLVFNTREEMDAWAKLLLGQLSANALARSTVYGLSSVGMRTASEPGRPTPGLGIELTAGSHSLTGPNSFVAPSVSDAATMVSGSTAVFSPSSKVSRRAESISKKPSILPSPNPLLPSPIPAAPPSTQFPMSPASVTSTGRRARSRSPSSYSRASAFANERSTSRARAASGSVGPITTVVVDDAPYAKWSSSGGFNPSLPAPPLLPHSPIDLVVIISVPAPNPAASRAAFGPGHASVSSMSTSSLKLRVIRATLELVISSMGPRDRLAVVTFSVGGEGQVRRTALLNSHKPRSVQKFQQFVHSLDHGWDPKEDDPFLEDIGRAAHAGAGAGADGSNGAGSPPQIDAAAAINIGIDIMLQRKSKNPVSGMLLISDTNDTPRRAEMDFMLARAEAANVPIHSFGFGKTHDAQTLWQLSNHTRGLYTFVREWDQLQECLLGCIGSLMSVALVDFKAHIGLPSDNHFRVRKISGPTGAVIASNGKDVAIEIGELHYGDVKEIFVELEFDFNGLIPFVTEVLQDGRTVARSLPNSIVEEGSATDELLHRLGLQSLTLDDRQVQEISPSPMIEDVAVLEVDASYRDTTSSRTPFETPQATVLTLEVDATSPDPLSEASPGTVAVLADPNVTRRRIEILVSEMISRSLYLASRQNDRQALAVLSETRRIVEIVVQAMSGQDRQTMPASQRRVRKPREFASMSTIDAFYGILEDLDLLLDGLEHDRNHFDRDLRNYAAQQAMILRDQKAWTTRTLLEYMHFQDDNGPALTAHGAILGRTSVRQ</sequence>
<feature type="compositionally biased region" description="Pro residues" evidence="1">
    <location>
        <begin position="31"/>
        <end position="42"/>
    </location>
</feature>
<dbReference type="SUPFAM" id="SSF50729">
    <property type="entry name" value="PH domain-like"/>
    <property type="match status" value="1"/>
</dbReference>
<dbReference type="PANTHER" id="PTHR10579:SF43">
    <property type="entry name" value="ZINC FINGER (C3HC4-TYPE RING FINGER) FAMILY PROTEIN"/>
    <property type="match status" value="1"/>
</dbReference>
<dbReference type="SMART" id="SM00233">
    <property type="entry name" value="PH"/>
    <property type="match status" value="1"/>
</dbReference>
<proteinExistence type="predicted"/>
<feature type="compositionally biased region" description="Polar residues" evidence="1">
    <location>
        <begin position="97"/>
        <end position="117"/>
    </location>
</feature>
<dbReference type="InterPro" id="IPR051266">
    <property type="entry name" value="CLCR"/>
</dbReference>
<reference evidence="3" key="1">
    <citation type="journal article" date="2023" name="PhytoFront">
        <title>Draft Genome Resources of Seven Strains of Tilletia horrida, Causal Agent of Kernel Smut of Rice.</title>
        <authorList>
            <person name="Khanal S."/>
            <person name="Antony Babu S."/>
            <person name="Zhou X.G."/>
        </authorList>
    </citation>
    <scope>NUCLEOTIDE SEQUENCE</scope>
    <source>
        <strain evidence="3">TX3</strain>
    </source>
</reference>
<dbReference type="InterPro" id="IPR001849">
    <property type="entry name" value="PH_domain"/>
</dbReference>
<dbReference type="SUPFAM" id="SSF53300">
    <property type="entry name" value="vWA-like"/>
    <property type="match status" value="1"/>
</dbReference>
<dbReference type="Pfam" id="PF15411">
    <property type="entry name" value="PH_10"/>
    <property type="match status" value="1"/>
</dbReference>
<feature type="compositionally biased region" description="Low complexity" evidence="1">
    <location>
        <begin position="14"/>
        <end position="30"/>
    </location>
</feature>
<dbReference type="PANTHER" id="PTHR10579">
    <property type="entry name" value="CALCIUM-ACTIVATED CHLORIDE CHANNEL REGULATOR"/>
    <property type="match status" value="1"/>
</dbReference>
<feature type="region of interest" description="Disordered" evidence="1">
    <location>
        <begin position="1"/>
        <end position="131"/>
    </location>
</feature>
<dbReference type="InterPro" id="IPR036465">
    <property type="entry name" value="vWFA_dom_sf"/>
</dbReference>
<dbReference type="Gene3D" id="3.40.50.410">
    <property type="entry name" value="von Willebrand factor, type A domain"/>
    <property type="match status" value="1"/>
</dbReference>